<dbReference type="EMBL" id="CP159279">
    <property type="protein sequence ID" value="XCH09807.1"/>
    <property type="molecule type" value="Genomic_DNA"/>
</dbReference>
<proteinExistence type="inferred from homology"/>
<feature type="domain" description="Amidase" evidence="2">
    <location>
        <begin position="55"/>
        <end position="489"/>
    </location>
</feature>
<dbReference type="InterPro" id="IPR023631">
    <property type="entry name" value="Amidase_dom"/>
</dbReference>
<comment type="similarity">
    <text evidence="1">Belongs to the amidase family.</text>
</comment>
<evidence type="ECO:0000259" key="2">
    <source>
        <dbReference type="Pfam" id="PF01425"/>
    </source>
</evidence>
<dbReference type="GO" id="GO:0003824">
    <property type="term" value="F:catalytic activity"/>
    <property type="evidence" value="ECO:0007669"/>
    <property type="project" value="InterPro"/>
</dbReference>
<dbReference type="RefSeq" id="WP_353710524.1">
    <property type="nucleotide sequence ID" value="NZ_CP159279.1"/>
</dbReference>
<accession>A0AAU8EM50</accession>
<dbReference type="AlphaFoldDB" id="A0AAU8EM50"/>
<dbReference type="InterPro" id="IPR000120">
    <property type="entry name" value="Amidase"/>
</dbReference>
<reference evidence="3" key="1">
    <citation type="submission" date="2024-06" db="EMBL/GenBank/DDBJ databases">
        <title>Biodegradation of dimethachlon by Arthrobacter sp. K5: mechanistic insights and ecological implications.</title>
        <authorList>
            <person name="Hu S."/>
            <person name="Lu P."/>
        </authorList>
    </citation>
    <scope>NUCLEOTIDE SEQUENCE</scope>
    <source>
        <strain evidence="3">K5</strain>
    </source>
</reference>
<dbReference type="Gene3D" id="3.90.1300.10">
    <property type="entry name" value="Amidase signature (AS) domain"/>
    <property type="match status" value="1"/>
</dbReference>
<dbReference type="Pfam" id="PF01425">
    <property type="entry name" value="Amidase"/>
    <property type="match status" value="1"/>
</dbReference>
<gene>
    <name evidence="3" type="ORF">ABRP34_13190</name>
</gene>
<evidence type="ECO:0000313" key="3">
    <source>
        <dbReference type="EMBL" id="XCH09807.1"/>
    </source>
</evidence>
<dbReference type="SUPFAM" id="SSF75304">
    <property type="entry name" value="Amidase signature (AS) enzymes"/>
    <property type="match status" value="1"/>
</dbReference>
<dbReference type="PANTHER" id="PTHR11895">
    <property type="entry name" value="TRANSAMIDASE"/>
    <property type="match status" value="1"/>
</dbReference>
<sequence>MNNTALPSAQATVDRTTVDRTTVDRTSLDREQLTGLSLTEWASAMREGRLTAAECLELHLERIAEENPRLHAIVTLNPLAAEDAAAADRAAADGKPLGPLHGVPFTVKDTLATKGLRTTAGSPLLGDYVPEQSATAVQRLQEAGAVLLGKTNCSEFAVETHTRNPLFGDTWNPWDTRLTSGGSTGGDSAAVASGMSAFGLGTDFGGSIRWPAHCTGLASLRPTVGLVPETGLLPYVPPAAGESLPAPNSMSALHRLGTVAWLARSVEDLGVLLGILAGPDGVDPSTVPVPLGGPVGSLAGISCAWFEDEGTHPVRDDLVAAVRRAAEALEGLGVPMQHGRPPGLERAAAAFVALRTAEGMPEVVELATGREDGLGANLRDSVLGGEPSTVADYRKAAAERDAIRAEVLGFMAEHNILLLPVASLPASDPRTGTFTVRGKDIPWTELGSCCRAISILGFPVAVVPCGLSSEGLPVGVQVVGRPYRDREVLAVAAALEREFGRFSPPPPRSRPASAD</sequence>
<evidence type="ECO:0000256" key="1">
    <source>
        <dbReference type="ARBA" id="ARBA00009199"/>
    </source>
</evidence>
<name>A0AAU8EM50_9MICC</name>
<organism evidence="3">
    <name type="scientific">Arthrobacter sp. K5</name>
    <dbReference type="NCBI Taxonomy" id="2839623"/>
    <lineage>
        <taxon>Bacteria</taxon>
        <taxon>Bacillati</taxon>
        <taxon>Actinomycetota</taxon>
        <taxon>Actinomycetes</taxon>
        <taxon>Micrococcales</taxon>
        <taxon>Micrococcaceae</taxon>
        <taxon>Arthrobacter</taxon>
    </lineage>
</organism>
<dbReference type="InterPro" id="IPR036928">
    <property type="entry name" value="AS_sf"/>
</dbReference>
<protein>
    <submittedName>
        <fullName evidence="3">Amidase</fullName>
    </submittedName>
</protein>
<dbReference type="PANTHER" id="PTHR11895:SF7">
    <property type="entry name" value="GLUTAMYL-TRNA(GLN) AMIDOTRANSFERASE SUBUNIT A, MITOCHONDRIAL"/>
    <property type="match status" value="1"/>
</dbReference>